<dbReference type="InterPro" id="IPR011051">
    <property type="entry name" value="RmlC_Cupin_sf"/>
</dbReference>
<keyword evidence="6" id="KW-1185">Reference proteome</keyword>
<dbReference type="GO" id="GO:0003700">
    <property type="term" value="F:DNA-binding transcription factor activity"/>
    <property type="evidence" value="ECO:0007669"/>
    <property type="project" value="InterPro"/>
</dbReference>
<dbReference type="PANTHER" id="PTHR43280:SF2">
    <property type="entry name" value="HTH-TYPE TRANSCRIPTIONAL REGULATOR EXSA"/>
    <property type="match status" value="1"/>
</dbReference>
<evidence type="ECO:0000256" key="1">
    <source>
        <dbReference type="ARBA" id="ARBA00023015"/>
    </source>
</evidence>
<dbReference type="Pfam" id="PF07883">
    <property type="entry name" value="Cupin_2"/>
    <property type="match status" value="1"/>
</dbReference>
<proteinExistence type="predicted"/>
<evidence type="ECO:0000256" key="3">
    <source>
        <dbReference type="ARBA" id="ARBA00023163"/>
    </source>
</evidence>
<dbReference type="Gene3D" id="2.60.120.10">
    <property type="entry name" value="Jelly Rolls"/>
    <property type="match status" value="1"/>
</dbReference>
<dbReference type="PROSITE" id="PS01124">
    <property type="entry name" value="HTH_ARAC_FAMILY_2"/>
    <property type="match status" value="1"/>
</dbReference>
<feature type="domain" description="HTH araC/xylS-type" evidence="4">
    <location>
        <begin position="174"/>
        <end position="272"/>
    </location>
</feature>
<name>A0A4V1EG19_9FIRM</name>
<dbReference type="Pfam" id="PF12833">
    <property type="entry name" value="HTH_18"/>
    <property type="match status" value="1"/>
</dbReference>
<evidence type="ECO:0000256" key="2">
    <source>
        <dbReference type="ARBA" id="ARBA00023125"/>
    </source>
</evidence>
<dbReference type="SUPFAM" id="SSF51182">
    <property type="entry name" value="RmlC-like cupins"/>
    <property type="match status" value="1"/>
</dbReference>
<evidence type="ECO:0000313" key="6">
    <source>
        <dbReference type="Proteomes" id="UP000298653"/>
    </source>
</evidence>
<organism evidence="5 6">
    <name type="scientific">Anaerostipes rhamnosivorans</name>
    <dbReference type="NCBI Taxonomy" id="1229621"/>
    <lineage>
        <taxon>Bacteria</taxon>
        <taxon>Bacillati</taxon>
        <taxon>Bacillota</taxon>
        <taxon>Clostridia</taxon>
        <taxon>Lachnospirales</taxon>
        <taxon>Lachnospiraceae</taxon>
        <taxon>Anaerostipes</taxon>
    </lineage>
</organism>
<dbReference type="Gene3D" id="1.10.10.60">
    <property type="entry name" value="Homeodomain-like"/>
    <property type="match status" value="2"/>
</dbReference>
<accession>A0A4V1EG19</accession>
<dbReference type="SMART" id="SM00342">
    <property type="entry name" value="HTH_ARAC"/>
    <property type="match status" value="1"/>
</dbReference>
<gene>
    <name evidence="5" type="ORF">AR1Y2_1086</name>
</gene>
<dbReference type="SUPFAM" id="SSF46689">
    <property type="entry name" value="Homeodomain-like"/>
    <property type="match status" value="2"/>
</dbReference>
<dbReference type="KEGG" id="arf:AR1Y2_1086"/>
<dbReference type="RefSeq" id="WP_137328069.1">
    <property type="nucleotide sequence ID" value="NZ_CP040058.1"/>
</dbReference>
<evidence type="ECO:0000313" key="5">
    <source>
        <dbReference type="EMBL" id="QCP34540.1"/>
    </source>
</evidence>
<dbReference type="OrthoDB" id="2112176at2"/>
<dbReference type="Proteomes" id="UP000298653">
    <property type="component" value="Chromosome"/>
</dbReference>
<dbReference type="EMBL" id="CP040058">
    <property type="protein sequence ID" value="QCP34540.1"/>
    <property type="molecule type" value="Genomic_DNA"/>
</dbReference>
<dbReference type="InterPro" id="IPR013096">
    <property type="entry name" value="Cupin_2"/>
</dbReference>
<reference evidence="5 6" key="1">
    <citation type="submission" date="2019-05" db="EMBL/GenBank/DDBJ databases">
        <title>Complete genome sequencing of Anaerostipes rhamnosivorans.</title>
        <authorList>
            <person name="Bui T.P.N."/>
            <person name="de Vos W.M."/>
        </authorList>
    </citation>
    <scope>NUCLEOTIDE SEQUENCE [LARGE SCALE GENOMIC DNA]</scope>
    <source>
        <strain evidence="5 6">1y2</strain>
    </source>
</reference>
<keyword evidence="2" id="KW-0238">DNA-binding</keyword>
<protein>
    <submittedName>
        <fullName evidence="5">Transcriptional regulator, AraC family</fullName>
    </submittedName>
</protein>
<dbReference type="InterPro" id="IPR009057">
    <property type="entry name" value="Homeodomain-like_sf"/>
</dbReference>
<evidence type="ECO:0000259" key="4">
    <source>
        <dbReference type="PROSITE" id="PS01124"/>
    </source>
</evidence>
<keyword evidence="3" id="KW-0804">Transcription</keyword>
<dbReference type="PANTHER" id="PTHR43280">
    <property type="entry name" value="ARAC-FAMILY TRANSCRIPTIONAL REGULATOR"/>
    <property type="match status" value="1"/>
</dbReference>
<sequence length="277" mass="32735">MYETLYRLERTGIDIRYWTNKGQYTPPHWHTAIELIYVLNGTGSVIFDGKEYLTKAGDLLVIDSNKIHEMKCAEVSMMIIIQFSRKRMKNYVKDIDSFRLSCSRESAEHGKEKEYHSVCGLLRKLPLLYVRQPVGYELKSQAVAMEILYELLNHFGEKDIGRTAEKEGALKRLGAITDYIEEHYRDPIPLEEIASHFYLNREYFSRFFKKNMGVSFSRYVNQVRLLHIYYDICNTEEGIMDLIEKHGFKNYKLFIKMFREIYGSTPREVRSERKGQT</sequence>
<keyword evidence="1" id="KW-0805">Transcription regulation</keyword>
<dbReference type="GO" id="GO:0043565">
    <property type="term" value="F:sequence-specific DNA binding"/>
    <property type="evidence" value="ECO:0007669"/>
    <property type="project" value="InterPro"/>
</dbReference>
<dbReference type="AlphaFoldDB" id="A0A4V1EG19"/>
<dbReference type="InterPro" id="IPR014710">
    <property type="entry name" value="RmlC-like_jellyroll"/>
</dbReference>
<dbReference type="InterPro" id="IPR018060">
    <property type="entry name" value="HTH_AraC"/>
</dbReference>